<protein>
    <submittedName>
        <fullName evidence="5">Transcriptional regulator, AraC family</fullName>
    </submittedName>
</protein>
<dbReference type="InterPro" id="IPR032783">
    <property type="entry name" value="AraC_lig"/>
</dbReference>
<feature type="domain" description="HTH araC/xylS-type" evidence="4">
    <location>
        <begin position="183"/>
        <end position="281"/>
    </location>
</feature>
<dbReference type="InterPro" id="IPR050204">
    <property type="entry name" value="AraC_XylS_family_regulators"/>
</dbReference>
<keyword evidence="3" id="KW-0804">Transcription</keyword>
<keyword evidence="6" id="KW-1185">Reference proteome</keyword>
<evidence type="ECO:0000259" key="4">
    <source>
        <dbReference type="PROSITE" id="PS01124"/>
    </source>
</evidence>
<dbReference type="PATRIC" id="fig|909613.9.peg.3378"/>
<dbReference type="Pfam" id="PF12852">
    <property type="entry name" value="Cupin_6"/>
    <property type="match status" value="1"/>
</dbReference>
<dbReference type="InterPro" id="IPR009057">
    <property type="entry name" value="Homeodomain-like_sf"/>
</dbReference>
<evidence type="ECO:0000256" key="3">
    <source>
        <dbReference type="ARBA" id="ARBA00023163"/>
    </source>
</evidence>
<keyword evidence="2" id="KW-0238">DNA-binding</keyword>
<keyword evidence="1" id="KW-0805">Transcription regulation</keyword>
<dbReference type="PANTHER" id="PTHR46796:SF13">
    <property type="entry name" value="HTH-TYPE TRANSCRIPTIONAL ACTIVATOR RHAS"/>
    <property type="match status" value="1"/>
</dbReference>
<dbReference type="Gene3D" id="1.10.10.60">
    <property type="entry name" value="Homeodomain-like"/>
    <property type="match status" value="2"/>
</dbReference>
<dbReference type="PANTHER" id="PTHR46796">
    <property type="entry name" value="HTH-TYPE TRANSCRIPTIONAL ACTIVATOR RHAS-RELATED"/>
    <property type="match status" value="1"/>
</dbReference>
<dbReference type="PROSITE" id="PS01124">
    <property type="entry name" value="HTH_ARAC_FAMILY_2"/>
    <property type="match status" value="1"/>
</dbReference>
<dbReference type="SMART" id="SM00342">
    <property type="entry name" value="HTH_ARAC"/>
    <property type="match status" value="1"/>
</dbReference>
<evidence type="ECO:0000256" key="2">
    <source>
        <dbReference type="ARBA" id="ARBA00023125"/>
    </source>
</evidence>
<dbReference type="GO" id="GO:0043565">
    <property type="term" value="F:sequence-specific DNA binding"/>
    <property type="evidence" value="ECO:0007669"/>
    <property type="project" value="InterPro"/>
</dbReference>
<reference evidence="5 6" key="1">
    <citation type="journal article" date="2014" name="Genome Announc.">
        <title>Draft Genome Sequence of the Antitrypanosomally Active Sponge-Associated Bacterium Actinokineospora sp. Strain EG49.</title>
        <authorList>
            <person name="Harjes J."/>
            <person name="Ryu T."/>
            <person name="Abdelmohsen U.R."/>
            <person name="Moitinho-Silva L."/>
            <person name="Horn H."/>
            <person name="Ravasi T."/>
            <person name="Hentschel U."/>
        </authorList>
    </citation>
    <scope>NUCLEOTIDE SEQUENCE [LARGE SCALE GENOMIC DNA]</scope>
    <source>
        <strain evidence="5 6">EG49</strain>
    </source>
</reference>
<dbReference type="Pfam" id="PF12833">
    <property type="entry name" value="HTH_18"/>
    <property type="match status" value="1"/>
</dbReference>
<dbReference type="GO" id="GO:0003700">
    <property type="term" value="F:DNA-binding transcription factor activity"/>
    <property type="evidence" value="ECO:0007669"/>
    <property type="project" value="InterPro"/>
</dbReference>
<organism evidence="5 6">
    <name type="scientific">Actinokineospora spheciospongiae</name>
    <dbReference type="NCBI Taxonomy" id="909613"/>
    <lineage>
        <taxon>Bacteria</taxon>
        <taxon>Bacillati</taxon>
        <taxon>Actinomycetota</taxon>
        <taxon>Actinomycetes</taxon>
        <taxon>Pseudonocardiales</taxon>
        <taxon>Pseudonocardiaceae</taxon>
        <taxon>Actinokineospora</taxon>
    </lineage>
</organism>
<comment type="caution">
    <text evidence="5">The sequence shown here is derived from an EMBL/GenBank/DDBJ whole genome shotgun (WGS) entry which is preliminary data.</text>
</comment>
<dbReference type="SUPFAM" id="SSF46689">
    <property type="entry name" value="Homeodomain-like"/>
    <property type="match status" value="2"/>
</dbReference>
<dbReference type="InterPro" id="IPR018062">
    <property type="entry name" value="HTH_AraC-typ_CS"/>
</dbReference>
<dbReference type="STRING" id="909613.UO65_3377"/>
<name>W7IXV7_9PSEU</name>
<dbReference type="eggNOG" id="COG2207">
    <property type="taxonomic scope" value="Bacteria"/>
</dbReference>
<dbReference type="Proteomes" id="UP000019277">
    <property type="component" value="Unassembled WGS sequence"/>
</dbReference>
<sequence length="296" mass="31445">MRIEDRAPLSLVTLVRGSAWIMPDGGEPVPLSVGEIAILRGPTPYTISDKPGTPVQVIISPGQICTTVDGRGIGDAKSLGVRTWGDNSTGETVMLSGTYQMQREIGQRLFGALPQVLVRPIEAGDSALVQLLETEMGKTDPGQELVLDRILDLVLVSVLRAWLAAPGQGAPAWYRAQHDPVVGAALRMLHNEPARPWTVAGLATASGVSRAALARRFTALVGEPPMNYLTSLRLALAADLLREQDATIGSVARKVGYGSSFALSTAFKRVRGMSPQEYLRQAAENAGVVENMAAVG</sequence>
<dbReference type="EMBL" id="AYXG01000118">
    <property type="protein sequence ID" value="EWC61321.1"/>
    <property type="molecule type" value="Genomic_DNA"/>
</dbReference>
<proteinExistence type="predicted"/>
<gene>
    <name evidence="5" type="ORF">UO65_3377</name>
</gene>
<dbReference type="AlphaFoldDB" id="W7IXV7"/>
<dbReference type="PROSITE" id="PS00041">
    <property type="entry name" value="HTH_ARAC_FAMILY_1"/>
    <property type="match status" value="1"/>
</dbReference>
<evidence type="ECO:0000313" key="6">
    <source>
        <dbReference type="Proteomes" id="UP000019277"/>
    </source>
</evidence>
<evidence type="ECO:0000313" key="5">
    <source>
        <dbReference type="EMBL" id="EWC61321.1"/>
    </source>
</evidence>
<dbReference type="InterPro" id="IPR018060">
    <property type="entry name" value="HTH_AraC"/>
</dbReference>
<accession>W7IXV7</accession>
<evidence type="ECO:0000256" key="1">
    <source>
        <dbReference type="ARBA" id="ARBA00023015"/>
    </source>
</evidence>